<dbReference type="Proteomes" id="UP000018201">
    <property type="component" value="Unassembled WGS sequence"/>
</dbReference>
<gene>
    <name evidence="2" type="ORF">EPH_0050130</name>
</gene>
<feature type="compositionally biased region" description="Low complexity" evidence="1">
    <location>
        <begin position="521"/>
        <end position="530"/>
    </location>
</feature>
<dbReference type="Gene3D" id="3.90.640.70">
    <property type="match status" value="6"/>
</dbReference>
<dbReference type="VEuPathDB" id="ToxoDB:EPH_0050130"/>
<feature type="compositionally biased region" description="Low complexity" evidence="1">
    <location>
        <begin position="389"/>
        <end position="409"/>
    </location>
</feature>
<sequence length="758" mass="81857">MKVPSALGFLAWATIQASEAIRRDTSFLSLSAGPEELNQETTSFKSLQDALDDYCQSEAQAACKSGLSNYCNAKVYARYDGQRNNANSKAWRCYAEESLNLEAFRSGCVDNCGNQKMCLGSYNGTSSTYLSRNSQLQSRVDEWKSVYCGAPPPTLQEALDRKCASFGEEACNQGLWAYCDVTLYARYDVGNASQTARDWRCYTQDALDFDISRDVCVDDCGHFTTCHGAVNGTSSSHLSRGKEIASVLLAEKEHYCNTETDVPETSDSIESDEVSETATSQSELQNVLDQICAEEGRRACNQGLNAYCGANMFARRDVGTQQQQTREWRCYAQGSLNLDKSGDGCVDNCGNIVSCLGAVDGASVTHLSRNSQLESAIAENKREFCHTGSEAAEASQQEEPAQVPETTTEPPSPPSRMQALLDSFCAEEGMFARRDIGLSSQQSREWRCYVQGSLNFGKSGDGCVDDCGNLISCSGAVDGSSSTHLSRNSQLESAIAANKVEFCNTGSETPEASKEEEPAEAPEATTEPPSLFARRDIGLSSQQSREWRCYVQGSLDFGISGDGCVDDCGNLVSCLGAVNGSSSVHLSRDSKAQEIIQKNKTDTCTQKEEGQESSGRPTPVPGPEGPEGAPKPDAPSKGLKAPPKVPGAGLLQDMIDSQCMAAIAKLCVSDDSMCQHAVARKSGSAWRCYPLSALDDSQSKDICIDDCGHALACPGVPKDGDASHIGTTDLTGLVKELREATCEMREEKKMRWVREHEQ</sequence>
<feature type="region of interest" description="Disordered" evidence="1">
    <location>
        <begin position="388"/>
        <end position="417"/>
    </location>
</feature>
<keyword evidence="3" id="KW-1185">Reference proteome</keyword>
<reference evidence="2" key="1">
    <citation type="submission" date="2013-10" db="EMBL/GenBank/DDBJ databases">
        <title>Genomic analysis of the causative agents of coccidiosis in chickens.</title>
        <authorList>
            <person name="Reid A.J."/>
            <person name="Blake D."/>
            <person name="Billington K."/>
            <person name="Browne H."/>
            <person name="Dunn M."/>
            <person name="Hung S."/>
            <person name="Kawahara F."/>
            <person name="Miranda-Saavedra D."/>
            <person name="Mourier T."/>
            <person name="Nagra H."/>
            <person name="Otto T.D."/>
            <person name="Rawlings N."/>
            <person name="Sanchez A."/>
            <person name="Sanders M."/>
            <person name="Subramaniam C."/>
            <person name="Tay Y."/>
            <person name="Dear P."/>
            <person name="Doerig C."/>
            <person name="Gruber A."/>
            <person name="Parkinson J."/>
            <person name="Shirley M."/>
            <person name="Wan K.L."/>
            <person name="Berriman M."/>
            <person name="Tomley F."/>
            <person name="Pain A."/>
        </authorList>
    </citation>
    <scope>NUCLEOTIDE SEQUENCE [LARGE SCALE GENOMIC DNA]</scope>
    <source>
        <strain evidence="2">Houghton</strain>
    </source>
</reference>
<dbReference type="OrthoDB" id="347330at2759"/>
<evidence type="ECO:0000313" key="3">
    <source>
        <dbReference type="Proteomes" id="UP000018201"/>
    </source>
</evidence>
<dbReference type="Pfam" id="PF10564">
    <property type="entry name" value="MAR_sialic_bdg"/>
    <property type="match status" value="6"/>
</dbReference>
<dbReference type="InterPro" id="IPR019562">
    <property type="entry name" value="Micronemal-adhesive-rpt_sia-bd"/>
</dbReference>
<evidence type="ECO:0000313" key="2">
    <source>
        <dbReference type="EMBL" id="CDI84978.1"/>
    </source>
</evidence>
<feature type="compositionally biased region" description="Basic and acidic residues" evidence="1">
    <location>
        <begin position="586"/>
        <end position="610"/>
    </location>
</feature>
<accession>U6H0J1</accession>
<evidence type="ECO:0000256" key="1">
    <source>
        <dbReference type="SAM" id="MobiDB-lite"/>
    </source>
</evidence>
<reference evidence="2" key="2">
    <citation type="submission" date="2013-10" db="EMBL/GenBank/DDBJ databases">
        <authorList>
            <person name="Aslett M."/>
        </authorList>
    </citation>
    <scope>NUCLEOTIDE SEQUENCE [LARGE SCALE GENOMIC DNA]</scope>
    <source>
        <strain evidence="2">Houghton</strain>
    </source>
</reference>
<dbReference type="EMBL" id="HG693247">
    <property type="protein sequence ID" value="CDI84978.1"/>
    <property type="molecule type" value="Genomic_DNA"/>
</dbReference>
<feature type="region of interest" description="Disordered" evidence="1">
    <location>
        <begin position="586"/>
        <end position="645"/>
    </location>
</feature>
<dbReference type="AlphaFoldDB" id="U6H0J1"/>
<feature type="region of interest" description="Disordered" evidence="1">
    <location>
        <begin position="505"/>
        <end position="535"/>
    </location>
</feature>
<protein>
    <submittedName>
        <fullName evidence="2">Microneme protein, putative</fullName>
    </submittedName>
</protein>
<name>U6H0J1_9EIME</name>
<organism evidence="2 3">
    <name type="scientific">Eimeria praecox</name>
    <dbReference type="NCBI Taxonomy" id="51316"/>
    <lineage>
        <taxon>Eukaryota</taxon>
        <taxon>Sar</taxon>
        <taxon>Alveolata</taxon>
        <taxon>Apicomplexa</taxon>
        <taxon>Conoidasida</taxon>
        <taxon>Coccidia</taxon>
        <taxon>Eucoccidiorida</taxon>
        <taxon>Eimeriorina</taxon>
        <taxon>Eimeriidae</taxon>
        <taxon>Eimeria</taxon>
    </lineage>
</organism>
<proteinExistence type="predicted"/>